<gene>
    <name evidence="5" type="ORF">HW532_15850</name>
</gene>
<dbReference type="InterPro" id="IPR014883">
    <property type="entry name" value="VRR_NUC"/>
</dbReference>
<comment type="cofactor">
    <cofactor evidence="1">
        <name>Mg(2+)</name>
        <dbReference type="ChEBI" id="CHEBI:18420"/>
    </cofactor>
</comment>
<reference evidence="5 6" key="1">
    <citation type="submission" date="2020-06" db="EMBL/GenBank/DDBJ databases">
        <title>Genome sequence of 2 isolates from Red Sea Mangroves.</title>
        <authorList>
            <person name="Sefrji F."/>
            <person name="Michoud G."/>
            <person name="Merlino G."/>
            <person name="Daffonchio D."/>
        </authorList>
    </citation>
    <scope>NUCLEOTIDE SEQUENCE [LARGE SCALE GENOMIC DNA]</scope>
    <source>
        <strain evidence="5 6">R1DC25</strain>
    </source>
</reference>
<dbReference type="Proteomes" id="UP000593594">
    <property type="component" value="Chromosome"/>
</dbReference>
<evidence type="ECO:0000256" key="2">
    <source>
        <dbReference type="ARBA" id="ARBA00022722"/>
    </source>
</evidence>
<dbReference type="AlphaFoldDB" id="A0A7S8HE15"/>
<accession>A0A7S8HE15</accession>
<dbReference type="InterPro" id="IPR011856">
    <property type="entry name" value="tRNA_endonuc-like_dom_sf"/>
</dbReference>
<sequence length="118" mass="12491">MLECGRGDARLFRNNTGMGWAGNATRVNPSDVLVRNARPLHAGLCTGSSDLIGWRSVLITPDMVGQTVALFTAVEAKGPTARTTTAQRKFIDAVNRAGGLAGLARSVADARNILRRDG</sequence>
<proteinExistence type="predicted"/>
<dbReference type="GO" id="GO:0003676">
    <property type="term" value="F:nucleic acid binding"/>
    <property type="evidence" value="ECO:0007669"/>
    <property type="project" value="InterPro"/>
</dbReference>
<keyword evidence="3" id="KW-0378">Hydrolase</keyword>
<protein>
    <submittedName>
        <fullName evidence="5">VRR-NUC domain-containing protein</fullName>
    </submittedName>
</protein>
<evidence type="ECO:0000259" key="4">
    <source>
        <dbReference type="Pfam" id="PF08774"/>
    </source>
</evidence>
<dbReference type="EMBL" id="CP058214">
    <property type="protein sequence ID" value="QPC45372.1"/>
    <property type="molecule type" value="Genomic_DNA"/>
</dbReference>
<dbReference type="KEGG" id="kmn:HW532_15850"/>
<dbReference type="GO" id="GO:0016788">
    <property type="term" value="F:hydrolase activity, acting on ester bonds"/>
    <property type="evidence" value="ECO:0007669"/>
    <property type="project" value="InterPro"/>
</dbReference>
<dbReference type="Pfam" id="PF08774">
    <property type="entry name" value="VRR_NUC"/>
    <property type="match status" value="1"/>
</dbReference>
<dbReference type="Gene3D" id="3.40.1350.10">
    <property type="match status" value="1"/>
</dbReference>
<dbReference type="GO" id="GO:0004518">
    <property type="term" value="F:nuclease activity"/>
    <property type="evidence" value="ECO:0007669"/>
    <property type="project" value="UniProtKB-KW"/>
</dbReference>
<organism evidence="5 6">
    <name type="scientific">Kaustia mangrovi</name>
    <dbReference type="NCBI Taxonomy" id="2593653"/>
    <lineage>
        <taxon>Bacteria</taxon>
        <taxon>Pseudomonadati</taxon>
        <taxon>Pseudomonadota</taxon>
        <taxon>Alphaproteobacteria</taxon>
        <taxon>Hyphomicrobiales</taxon>
        <taxon>Parvibaculaceae</taxon>
        <taxon>Kaustia</taxon>
    </lineage>
</organism>
<keyword evidence="6" id="KW-1185">Reference proteome</keyword>
<keyword evidence="2" id="KW-0540">Nuclease</keyword>
<feature type="domain" description="VRR-NUC" evidence="4">
    <location>
        <begin position="43"/>
        <end position="107"/>
    </location>
</feature>
<evidence type="ECO:0000256" key="3">
    <source>
        <dbReference type="ARBA" id="ARBA00022801"/>
    </source>
</evidence>
<name>A0A7S8HE15_9HYPH</name>
<evidence type="ECO:0000313" key="6">
    <source>
        <dbReference type="Proteomes" id="UP000593594"/>
    </source>
</evidence>
<evidence type="ECO:0000313" key="5">
    <source>
        <dbReference type="EMBL" id="QPC45372.1"/>
    </source>
</evidence>
<evidence type="ECO:0000256" key="1">
    <source>
        <dbReference type="ARBA" id="ARBA00001946"/>
    </source>
</evidence>